<dbReference type="NCBIfam" id="TIGR00172">
    <property type="entry name" value="maf"/>
    <property type="match status" value="1"/>
</dbReference>
<keyword evidence="5" id="KW-1185">Reference proteome</keyword>
<dbReference type="InterPro" id="IPR029001">
    <property type="entry name" value="ITPase-like_fam"/>
</dbReference>
<dbReference type="PANTHER" id="PTHR43213">
    <property type="entry name" value="BIFUNCTIONAL DTTP/UTP PYROPHOSPHATASE/METHYLTRANSFERASE PROTEIN-RELATED"/>
    <property type="match status" value="1"/>
</dbReference>
<evidence type="ECO:0000313" key="5">
    <source>
        <dbReference type="Proteomes" id="UP000077202"/>
    </source>
</evidence>
<evidence type="ECO:0000313" key="4">
    <source>
        <dbReference type="EMBL" id="OAE21697.1"/>
    </source>
</evidence>
<organism evidence="4 5">
    <name type="scientific">Marchantia polymorpha subsp. ruderalis</name>
    <dbReference type="NCBI Taxonomy" id="1480154"/>
    <lineage>
        <taxon>Eukaryota</taxon>
        <taxon>Viridiplantae</taxon>
        <taxon>Streptophyta</taxon>
        <taxon>Embryophyta</taxon>
        <taxon>Marchantiophyta</taxon>
        <taxon>Marchantiopsida</taxon>
        <taxon>Marchantiidae</taxon>
        <taxon>Marchantiales</taxon>
        <taxon>Marchantiaceae</taxon>
        <taxon>Marchantia</taxon>
    </lineage>
</organism>
<name>A0A176VM59_MARPO</name>
<dbReference type="Pfam" id="PF02545">
    <property type="entry name" value="Maf"/>
    <property type="match status" value="1"/>
</dbReference>
<dbReference type="HAMAP" id="MF_00528">
    <property type="entry name" value="Maf"/>
    <property type="match status" value="1"/>
</dbReference>
<keyword evidence="2" id="KW-0378">Hydrolase</keyword>
<dbReference type="SUPFAM" id="SSF52972">
    <property type="entry name" value="ITPase-like"/>
    <property type="match status" value="1"/>
</dbReference>
<evidence type="ECO:0000256" key="1">
    <source>
        <dbReference type="ARBA" id="ARBA00001968"/>
    </source>
</evidence>
<accession>A0A176VM59</accession>
<reference evidence="4" key="1">
    <citation type="submission" date="2016-03" db="EMBL/GenBank/DDBJ databases">
        <title>Mechanisms controlling the formation of the plant cell surface in tip-growing cells are functionally conserved among land plants.</title>
        <authorList>
            <person name="Honkanen S."/>
            <person name="Jones V.A."/>
            <person name="Morieri G."/>
            <person name="Champion C."/>
            <person name="Hetherington A.J."/>
            <person name="Kelly S."/>
            <person name="Saint-Marcoux D."/>
            <person name="Proust H."/>
            <person name="Prescott H."/>
            <person name="Dolan L."/>
        </authorList>
    </citation>
    <scope>NUCLEOTIDE SEQUENCE [LARGE SCALE GENOMIC DNA]</scope>
    <source>
        <tissue evidence="4">Whole gametophyte</tissue>
    </source>
</reference>
<dbReference type="Gene3D" id="3.90.950.10">
    <property type="match status" value="1"/>
</dbReference>
<feature type="region of interest" description="Disordered" evidence="3">
    <location>
        <begin position="1"/>
        <end position="31"/>
    </location>
</feature>
<dbReference type="Proteomes" id="UP000077202">
    <property type="component" value="Unassembled WGS sequence"/>
</dbReference>
<evidence type="ECO:0000256" key="3">
    <source>
        <dbReference type="SAM" id="MobiDB-lite"/>
    </source>
</evidence>
<dbReference type="CDD" id="cd00555">
    <property type="entry name" value="Maf"/>
    <property type="match status" value="1"/>
</dbReference>
<dbReference type="InterPro" id="IPR003697">
    <property type="entry name" value="Maf-like"/>
</dbReference>
<gene>
    <name evidence="4" type="ORF">AXG93_1275s1080</name>
</gene>
<feature type="compositionally biased region" description="Low complexity" evidence="3">
    <location>
        <begin position="7"/>
        <end position="17"/>
    </location>
</feature>
<comment type="cofactor">
    <cofactor evidence="1">
        <name>a divalent metal cation</name>
        <dbReference type="ChEBI" id="CHEBI:60240"/>
    </cofactor>
</comment>
<feature type="compositionally biased region" description="Basic and acidic residues" evidence="3">
    <location>
        <begin position="18"/>
        <end position="28"/>
    </location>
</feature>
<sequence length="346" mass="37535">MPPTEGRSVSVASSVADDSSRQSRDPRLMDPVVPSRNLKAAKSEEIEGVENGGLYRLYDCRAVVNLEGNLPTAQAFCPEPGTSFGNGQNIPNELVSKVSLVLRVRPPFFLLGLGSPSSRVQQVRFVRLVRFKAELYLKKMVIQHLPLLSKKYIVLASASPRRAELIQGLGLKAAILPSTFAENLDISSFPCPGDYAVATAKEKALEVSKKVQNGILADLVIGADTVVELDGSVLEKPADVKDAFRMLSSLSDPVSGRQPLVRAFWEETQVEFAKLENEAISAYIDSGEPMDKAGGYGIQGIGGSFVKGIQGCYFNVMGFPVHRFSEEVDSLIKAGHFDHVSEHIEA</sequence>
<dbReference type="AlphaFoldDB" id="A0A176VM59"/>
<protein>
    <recommendedName>
        <fullName evidence="6">Maf-like protein</fullName>
    </recommendedName>
</protein>
<dbReference type="PANTHER" id="PTHR43213:SF5">
    <property type="entry name" value="BIFUNCTIONAL DTTP_UTP PYROPHOSPHATASE_METHYLTRANSFERASE PROTEIN-RELATED"/>
    <property type="match status" value="1"/>
</dbReference>
<proteinExistence type="inferred from homology"/>
<dbReference type="EMBL" id="LVLJ01003353">
    <property type="protein sequence ID" value="OAE21697.1"/>
    <property type="molecule type" value="Genomic_DNA"/>
</dbReference>
<comment type="caution">
    <text evidence="4">The sequence shown here is derived from an EMBL/GenBank/DDBJ whole genome shotgun (WGS) entry which is preliminary data.</text>
</comment>
<evidence type="ECO:0008006" key="6">
    <source>
        <dbReference type="Google" id="ProtNLM"/>
    </source>
</evidence>
<dbReference type="GO" id="GO:0047429">
    <property type="term" value="F:nucleoside triphosphate diphosphatase activity"/>
    <property type="evidence" value="ECO:0007669"/>
    <property type="project" value="InterPro"/>
</dbReference>
<evidence type="ECO:0000256" key="2">
    <source>
        <dbReference type="ARBA" id="ARBA00022801"/>
    </source>
</evidence>